<dbReference type="GO" id="GO:0016757">
    <property type="term" value="F:glycosyltransferase activity"/>
    <property type="evidence" value="ECO:0007669"/>
    <property type="project" value="TreeGrafter"/>
</dbReference>
<dbReference type="PANTHER" id="PTHR46401">
    <property type="entry name" value="GLYCOSYLTRANSFERASE WBBK-RELATED"/>
    <property type="match status" value="1"/>
</dbReference>
<dbReference type="Gene3D" id="3.40.50.2000">
    <property type="entry name" value="Glycogen Phosphorylase B"/>
    <property type="match status" value="2"/>
</dbReference>
<sequence length="547" mass="59535">MPRAMISGPGHATGSTGSLSVSALISAEAAMREKMTAKAAAKLDLHNFTPLPPARNGIADYAYKLMDELRALRRCVVYCDDVLASAPQGVDVRDEAQAFRYVGPHTPILHQIGNNGGHIFVLEALRRHGGIVSLHDLSLLYLYELSSPRLEPILAGMQQQDPALGALYGRQWKENRLKTAANYVLFDMVGEILSLADGVIVHSRYAMNKLRAGYGPAAAAKCTVIPHFAPVLAITSAEEARQRLSLPPDERIVLTSGFATRSKRFDWLLEALETLLQDGVALRWIHAGEERPDEYPLREELAKHPRLRDVATITGYVSEAELDAYIAAADLVVNLRFPSVGESSGTLARAFSAGRCCIVNDTAAYAEIPREAVVHIPIFDTVPALVRAMEALLHDGELRTLFGDRARHYAGSTLAMRHIAKSYSDFIDATHARTQAAGRQAAERHASPPAPVRVEIDGADALEPADLRRRLSGIEGPFEALFWFDSADDIARYSLDKPGFLQGAFGPHVTIDTVRFRSRPAARGRRVAPGGGSAVGLSVLGRAYGWQ</sequence>
<organism evidence="2 3">
    <name type="scientific">Vineibacter terrae</name>
    <dbReference type="NCBI Taxonomy" id="2586908"/>
    <lineage>
        <taxon>Bacteria</taxon>
        <taxon>Pseudomonadati</taxon>
        <taxon>Pseudomonadota</taxon>
        <taxon>Alphaproteobacteria</taxon>
        <taxon>Hyphomicrobiales</taxon>
        <taxon>Vineibacter</taxon>
    </lineage>
</organism>
<comment type="caution">
    <text evidence="2">The sequence shown here is derived from an EMBL/GenBank/DDBJ whole genome shotgun (WGS) entry which is preliminary data.</text>
</comment>
<evidence type="ECO:0000313" key="2">
    <source>
        <dbReference type="EMBL" id="TXL69902.1"/>
    </source>
</evidence>
<dbReference type="AlphaFoldDB" id="A0A5C8P9M2"/>
<dbReference type="PANTHER" id="PTHR46401:SF2">
    <property type="entry name" value="GLYCOSYLTRANSFERASE WBBK-RELATED"/>
    <property type="match status" value="1"/>
</dbReference>
<keyword evidence="1 2" id="KW-0808">Transferase</keyword>
<accession>A0A5C8P9M2</accession>
<keyword evidence="3" id="KW-1185">Reference proteome</keyword>
<evidence type="ECO:0000256" key="1">
    <source>
        <dbReference type="ARBA" id="ARBA00022679"/>
    </source>
</evidence>
<dbReference type="OrthoDB" id="9801609at2"/>
<dbReference type="GO" id="GO:0009103">
    <property type="term" value="P:lipopolysaccharide biosynthetic process"/>
    <property type="evidence" value="ECO:0007669"/>
    <property type="project" value="TreeGrafter"/>
</dbReference>
<proteinExistence type="predicted"/>
<gene>
    <name evidence="2" type="ORF">FHP25_36950</name>
</gene>
<dbReference type="EMBL" id="VDUZ01000069">
    <property type="protein sequence ID" value="TXL69902.1"/>
    <property type="molecule type" value="Genomic_DNA"/>
</dbReference>
<protein>
    <submittedName>
        <fullName evidence="2">Glycosyltransferase family 4 protein</fullName>
    </submittedName>
</protein>
<reference evidence="2 3" key="1">
    <citation type="submission" date="2019-06" db="EMBL/GenBank/DDBJ databases">
        <title>New taxonomy in bacterial strain CC-CFT640, isolated from vineyard.</title>
        <authorList>
            <person name="Lin S.-Y."/>
            <person name="Tsai C.-F."/>
            <person name="Young C.-C."/>
        </authorList>
    </citation>
    <scope>NUCLEOTIDE SEQUENCE [LARGE SCALE GENOMIC DNA]</scope>
    <source>
        <strain evidence="2 3">CC-CFT640</strain>
    </source>
</reference>
<dbReference type="Proteomes" id="UP000321638">
    <property type="component" value="Unassembled WGS sequence"/>
</dbReference>
<dbReference type="Pfam" id="PF13692">
    <property type="entry name" value="Glyco_trans_1_4"/>
    <property type="match status" value="1"/>
</dbReference>
<dbReference type="CDD" id="cd03801">
    <property type="entry name" value="GT4_PimA-like"/>
    <property type="match status" value="1"/>
</dbReference>
<dbReference type="SUPFAM" id="SSF53756">
    <property type="entry name" value="UDP-Glycosyltransferase/glycogen phosphorylase"/>
    <property type="match status" value="1"/>
</dbReference>
<name>A0A5C8P9M2_9HYPH</name>
<evidence type="ECO:0000313" key="3">
    <source>
        <dbReference type="Proteomes" id="UP000321638"/>
    </source>
</evidence>